<comment type="caution">
    <text evidence="2">The sequence shown here is derived from an EMBL/GenBank/DDBJ whole genome shotgun (WGS) entry which is preliminary data.</text>
</comment>
<accession>A0ABV3NC32</accession>
<feature type="region of interest" description="Disordered" evidence="1">
    <location>
        <begin position="1"/>
        <end position="22"/>
    </location>
</feature>
<dbReference type="RefSeq" id="WP_108251956.1">
    <property type="nucleotide sequence ID" value="NZ_CP028833.1"/>
</dbReference>
<reference evidence="2 3" key="1">
    <citation type="submission" date="2024-01" db="EMBL/GenBank/DDBJ databases">
        <title>Genomic analysis and antimicrobial resistance profiles of Trueperella pyogenes isolated from domestic and wild animals.</title>
        <authorList>
            <person name="Magossi G."/>
            <person name="Gzyl K.E."/>
            <person name="Holman D.B."/>
            <person name="Amat S."/>
        </authorList>
    </citation>
    <scope>NUCLEOTIDE SEQUENCE [LARGE SCALE GENOMIC DNA]</scope>
    <source>
        <strain evidence="2 3">1494</strain>
    </source>
</reference>
<evidence type="ECO:0000256" key="1">
    <source>
        <dbReference type="SAM" id="MobiDB-lite"/>
    </source>
</evidence>
<keyword evidence="3" id="KW-1185">Reference proteome</keyword>
<name>A0ABV3NC32_9ACTO</name>
<evidence type="ECO:0008006" key="4">
    <source>
        <dbReference type="Google" id="ProtNLM"/>
    </source>
</evidence>
<protein>
    <recommendedName>
        <fullName evidence="4">Transposase</fullName>
    </recommendedName>
</protein>
<organism evidence="2 3">
    <name type="scientific">Trueperella pyogenes</name>
    <dbReference type="NCBI Taxonomy" id="1661"/>
    <lineage>
        <taxon>Bacteria</taxon>
        <taxon>Bacillati</taxon>
        <taxon>Actinomycetota</taxon>
        <taxon>Actinomycetes</taxon>
        <taxon>Actinomycetales</taxon>
        <taxon>Actinomycetaceae</taxon>
        <taxon>Trueperella</taxon>
    </lineage>
</organism>
<evidence type="ECO:0000313" key="3">
    <source>
        <dbReference type="Proteomes" id="UP001555100"/>
    </source>
</evidence>
<dbReference type="EMBL" id="JBAGNM010000006">
    <property type="protein sequence ID" value="MEW6954776.1"/>
    <property type="molecule type" value="Genomic_DNA"/>
</dbReference>
<proteinExistence type="predicted"/>
<sequence length="63" mass="7218">MWSWPADAASAGRVPAKQTKGKPNLLETLWEQTIKQTRRARTSWRVPYQLYLAGSPGEELSFR</sequence>
<gene>
    <name evidence="2" type="ORF">V3M73_07025</name>
</gene>
<dbReference type="Proteomes" id="UP001555100">
    <property type="component" value="Unassembled WGS sequence"/>
</dbReference>
<evidence type="ECO:0000313" key="2">
    <source>
        <dbReference type="EMBL" id="MEW6954776.1"/>
    </source>
</evidence>